<reference evidence="3" key="1">
    <citation type="submission" date="2018-05" db="EMBL/GenBank/DDBJ databases">
        <authorList>
            <person name="Li X."/>
        </authorList>
    </citation>
    <scope>NUCLEOTIDE SEQUENCE [LARGE SCALE GENOMIC DNA]</scope>
    <source>
        <strain evidence="3">HKS-05</strain>
    </source>
</reference>
<evidence type="ECO:0000313" key="3">
    <source>
        <dbReference type="Proteomes" id="UP000249842"/>
    </source>
</evidence>
<comment type="caution">
    <text evidence="2">The sequence shown here is derived from an EMBL/GenBank/DDBJ whole genome shotgun (WGS) entry which is preliminary data.</text>
</comment>
<proteinExistence type="predicted"/>
<sequence>MLIRSLAALAFVIAGSASAQTALTDVGVRAFVARQERAWNAADLKAYFATFAPDAVFVDQALSSENKVVPFGRSTPAQARAQTGRVLAKSKIHEQAAIDRVELSPDGRSARVLSHVTSRIERGGAVRLSCAQRVQAVALAGGRIVSRGQTDTAVRCRR</sequence>
<accession>A0A328AXV6</accession>
<organism evidence="2 3">
    <name type="scientific">Phenylobacterium hankyongense</name>
    <dbReference type="NCBI Taxonomy" id="1813876"/>
    <lineage>
        <taxon>Bacteria</taxon>
        <taxon>Pseudomonadati</taxon>
        <taxon>Pseudomonadota</taxon>
        <taxon>Alphaproteobacteria</taxon>
        <taxon>Caulobacterales</taxon>
        <taxon>Caulobacteraceae</taxon>
        <taxon>Phenylobacterium</taxon>
    </lineage>
</organism>
<keyword evidence="1" id="KW-0732">Signal</keyword>
<gene>
    <name evidence="2" type="ORF">DJ021_03975</name>
</gene>
<dbReference type="AlphaFoldDB" id="A0A328AXV6"/>
<dbReference type="RefSeq" id="WP_111456314.1">
    <property type="nucleotide sequence ID" value="NZ_QFYP01000001.1"/>
</dbReference>
<dbReference type="SUPFAM" id="SSF54427">
    <property type="entry name" value="NTF2-like"/>
    <property type="match status" value="1"/>
</dbReference>
<keyword evidence="3" id="KW-1185">Reference proteome</keyword>
<evidence type="ECO:0000313" key="2">
    <source>
        <dbReference type="EMBL" id="RAK59021.1"/>
    </source>
</evidence>
<dbReference type="OrthoDB" id="7210781at2"/>
<feature type="chain" id="PRO_5016320930" evidence="1">
    <location>
        <begin position="20"/>
        <end position="158"/>
    </location>
</feature>
<dbReference type="EMBL" id="QFYP01000001">
    <property type="protein sequence ID" value="RAK59021.1"/>
    <property type="molecule type" value="Genomic_DNA"/>
</dbReference>
<feature type="signal peptide" evidence="1">
    <location>
        <begin position="1"/>
        <end position="19"/>
    </location>
</feature>
<evidence type="ECO:0000256" key="1">
    <source>
        <dbReference type="SAM" id="SignalP"/>
    </source>
</evidence>
<dbReference type="InterPro" id="IPR032710">
    <property type="entry name" value="NTF2-like_dom_sf"/>
</dbReference>
<dbReference type="Proteomes" id="UP000249842">
    <property type="component" value="Unassembled WGS sequence"/>
</dbReference>
<name>A0A328AXV6_9CAUL</name>
<protein>
    <submittedName>
        <fullName evidence="2">Uncharacterized protein</fullName>
    </submittedName>
</protein>
<dbReference type="Gene3D" id="3.10.450.50">
    <property type="match status" value="1"/>
</dbReference>